<sequence>MNTFLYVLLAWIVVLFIANKLLARRKPNTVKILVQRNGKAAEVDAVVVQGSKRANNSSVADSDAVDSYFEMNPYSRENQANGWAMLARDDDQLK</sequence>
<geneLocation type="plasmid" evidence="1">
    <name>pIMP4-SEM1</name>
</geneLocation>
<organism evidence="2">
    <name type="scientific">Salmonella typhimurium</name>
    <dbReference type="NCBI Taxonomy" id="90371"/>
    <lineage>
        <taxon>Bacteria</taxon>
        <taxon>Pseudomonadati</taxon>
        <taxon>Pseudomonadota</taxon>
        <taxon>Gammaproteobacteria</taxon>
        <taxon>Enterobacterales</taxon>
        <taxon>Enterobacteriaceae</taxon>
        <taxon>Salmonella</taxon>
    </lineage>
</organism>
<evidence type="ECO:0000313" key="4">
    <source>
        <dbReference type="EMBL" id="HAB3532605.1"/>
    </source>
</evidence>
<gene>
    <name evidence="3" type="ORF">A3V89_19920</name>
    <name evidence="2" type="ORF">ELS01_20305</name>
    <name evidence="4" type="ORF">GJE27_22755</name>
</gene>
<dbReference type="EMBL" id="AAHUQY010000021">
    <property type="protein sequence ID" value="ECA5342727.1"/>
    <property type="molecule type" value="Genomic_DNA"/>
</dbReference>
<dbReference type="EMBL" id="AALLDS010000033">
    <property type="protein sequence ID" value="EDA7615038.1"/>
    <property type="molecule type" value="Genomic_DNA"/>
</dbReference>
<reference evidence="2" key="3">
    <citation type="submission" date="2018-12" db="EMBL/GenBank/DDBJ databases">
        <authorList>
            <person name="Ashton P.M."/>
            <person name="Dallman T."/>
            <person name="Nair S."/>
            <person name="De Pinna E."/>
            <person name="Peters T."/>
            <person name="Grant K."/>
        </authorList>
    </citation>
    <scope>NUCLEOTIDE SEQUENCE</scope>
    <source>
        <strain evidence="3">116039</strain>
        <strain evidence="2">582921</strain>
    </source>
</reference>
<name>A0A077W6J8_SALTM</name>
<reference evidence="1" key="1">
    <citation type="journal article" date="2016" name="Sci. Rep.">
        <title>Isolation and plasmid characterization of carbapenemase (IMP-4) producing Salmonella enterica Typhimurium from cats.</title>
        <authorList>
            <person name="Abraham S."/>
            <person name="O'Dea M."/>
            <person name="Trott D.J."/>
            <person name="Abraham R.J."/>
            <person name="Hughes D."/>
            <person name="Pang S."/>
            <person name="McKew G."/>
            <person name="Cheong E.Y."/>
            <person name="Merlino J."/>
            <person name="Saputra S."/>
            <person name="Malik R."/>
            <person name="Gottlieb T."/>
        </authorList>
    </citation>
    <scope>NUCLEOTIDE SEQUENCE</scope>
    <source>
        <strain evidence="1">MU1</strain>
        <plasmid evidence="1">pIMP4-SEM1</plasmid>
    </source>
</reference>
<reference evidence="4" key="4">
    <citation type="submission" date="2019-06" db="EMBL/GenBank/DDBJ databases">
        <authorList>
            <consortium name="NCBI Pathogen Detection Project"/>
        </authorList>
    </citation>
    <scope>NUCLEOTIDE SEQUENCE</scope>
    <source>
        <strain evidence="4">Salmonella enterica</strain>
    </source>
</reference>
<evidence type="ECO:0000313" key="2">
    <source>
        <dbReference type="EMBL" id="ECA5342727.1"/>
    </source>
</evidence>
<keyword evidence="1" id="KW-0614">Plasmid</keyword>
<dbReference type="EMBL" id="DAAGLI010000026">
    <property type="protein sequence ID" value="HAB3532605.1"/>
    <property type="molecule type" value="Genomic_DNA"/>
</dbReference>
<evidence type="ECO:0000313" key="1">
    <source>
        <dbReference type="EMBL" id="APA22905.1"/>
    </source>
</evidence>
<protein>
    <recommendedName>
        <fullName evidence="5">Inner membrane protein</fullName>
    </recommendedName>
</protein>
<accession>A0A077W6J8</accession>
<evidence type="ECO:0000313" key="3">
    <source>
        <dbReference type="EMBL" id="EDA7615038.1"/>
    </source>
</evidence>
<reference evidence="4" key="2">
    <citation type="journal article" date="2018" name="Genome Biol.">
        <title>SKESA: strategic k-mer extension for scrupulous assemblies.</title>
        <authorList>
            <person name="Souvorov A."/>
            <person name="Agarwala R."/>
            <person name="Lipman D.J."/>
        </authorList>
    </citation>
    <scope>NUCLEOTIDE SEQUENCE</scope>
    <source>
        <strain evidence="4">Salmonella enterica</strain>
    </source>
</reference>
<dbReference type="EMBL" id="KX810825">
    <property type="protein sequence ID" value="APA22905.1"/>
    <property type="molecule type" value="Genomic_DNA"/>
</dbReference>
<dbReference type="AlphaFoldDB" id="A0A077W6J8"/>
<dbReference type="RefSeq" id="WP_001091367.1">
    <property type="nucleotide sequence ID" value="NC_024983.1"/>
</dbReference>
<proteinExistence type="predicted"/>
<evidence type="ECO:0008006" key="5">
    <source>
        <dbReference type="Google" id="ProtNLM"/>
    </source>
</evidence>